<sequence>MDSNANHNNNHNSDEKGDQTDGQTIDGHTLAHLISNPHNETIAAGRKQSKGAAPAMNGSTTTTTVAADDHPLSALSVPQQTQAVES</sequence>
<dbReference type="EMBL" id="CAJPIZ010007560">
    <property type="protein sequence ID" value="CAG2110397.1"/>
    <property type="molecule type" value="Genomic_DNA"/>
</dbReference>
<feature type="compositionally biased region" description="Low complexity" evidence="1">
    <location>
        <begin position="1"/>
        <end position="11"/>
    </location>
</feature>
<evidence type="ECO:0000313" key="3">
    <source>
        <dbReference type="Proteomes" id="UP000759131"/>
    </source>
</evidence>
<feature type="region of interest" description="Disordered" evidence="1">
    <location>
        <begin position="1"/>
        <end position="86"/>
    </location>
</feature>
<name>A0A7R9Q2L5_9ACAR</name>
<feature type="non-terminal residue" evidence="2">
    <location>
        <position position="1"/>
    </location>
</feature>
<evidence type="ECO:0000256" key="1">
    <source>
        <dbReference type="SAM" id="MobiDB-lite"/>
    </source>
</evidence>
<proteinExistence type="predicted"/>
<evidence type="ECO:0000313" key="2">
    <source>
        <dbReference type="EMBL" id="CAD7629967.1"/>
    </source>
</evidence>
<organism evidence="2">
    <name type="scientific">Medioppia subpectinata</name>
    <dbReference type="NCBI Taxonomy" id="1979941"/>
    <lineage>
        <taxon>Eukaryota</taxon>
        <taxon>Metazoa</taxon>
        <taxon>Ecdysozoa</taxon>
        <taxon>Arthropoda</taxon>
        <taxon>Chelicerata</taxon>
        <taxon>Arachnida</taxon>
        <taxon>Acari</taxon>
        <taxon>Acariformes</taxon>
        <taxon>Sarcoptiformes</taxon>
        <taxon>Oribatida</taxon>
        <taxon>Brachypylina</taxon>
        <taxon>Oppioidea</taxon>
        <taxon>Oppiidae</taxon>
        <taxon>Medioppia</taxon>
    </lineage>
</organism>
<gene>
    <name evidence="2" type="ORF">OSB1V03_LOCUS10381</name>
</gene>
<keyword evidence="3" id="KW-1185">Reference proteome</keyword>
<accession>A0A7R9Q2L5</accession>
<reference evidence="2" key="1">
    <citation type="submission" date="2020-11" db="EMBL/GenBank/DDBJ databases">
        <authorList>
            <person name="Tran Van P."/>
        </authorList>
    </citation>
    <scope>NUCLEOTIDE SEQUENCE</scope>
</reference>
<feature type="compositionally biased region" description="Polar residues" evidence="1">
    <location>
        <begin position="76"/>
        <end position="86"/>
    </location>
</feature>
<dbReference type="AlphaFoldDB" id="A0A7R9Q2L5"/>
<dbReference type="Proteomes" id="UP000759131">
    <property type="component" value="Unassembled WGS sequence"/>
</dbReference>
<protein>
    <submittedName>
        <fullName evidence="2">Uncharacterized protein</fullName>
    </submittedName>
</protein>
<dbReference type="EMBL" id="OC862135">
    <property type="protein sequence ID" value="CAD7629967.1"/>
    <property type="molecule type" value="Genomic_DNA"/>
</dbReference>